<comment type="caution">
    <text evidence="3">The sequence shown here is derived from an EMBL/GenBank/DDBJ whole genome shotgun (WGS) entry which is preliminary data.</text>
</comment>
<dbReference type="Gene3D" id="3.20.20.80">
    <property type="entry name" value="Glycosidases"/>
    <property type="match status" value="1"/>
</dbReference>
<dbReference type="EMBL" id="NCKW01002801">
    <property type="protein sequence ID" value="POM77241.1"/>
    <property type="molecule type" value="Genomic_DNA"/>
</dbReference>
<evidence type="ECO:0000313" key="4">
    <source>
        <dbReference type="Proteomes" id="UP000237271"/>
    </source>
</evidence>
<keyword evidence="1" id="KW-0732">Signal</keyword>
<dbReference type="PANTHER" id="PTHR42767">
    <property type="entry name" value="ENDO-BETA-1,6-GALACTANASE"/>
    <property type="match status" value="1"/>
</dbReference>
<feature type="chain" id="PRO_5015174753" description="Glycosyl hydrolase family 59 catalytic domain-containing protein" evidence="1">
    <location>
        <begin position="27"/>
        <end position="378"/>
    </location>
</feature>
<dbReference type="OrthoDB" id="2012278at2759"/>
<sequence>MLSIRMFATVALGYVVVLSKPFQINADYTVKADAATTMVSSWDGWGTSLCWWANVFGDREDIADLLFTMTDTVTLNGSTSSLPALGFTIARYNIGGSANNVVDDSGTEVSMKTSDKMPAFKFMEAFWLDWMSKDPANDGDKDNLDDWNHDQFALYLATVVSHARTNWGINFTYVEAFNEPMSTWWEYPGGQEGCHFDVDTQKDILVKLRSQLNTLGLQDVSISSSDENSPSLALSTLTSISSDSDAMAAIGKVNTHGYDGQSPYRGDDRAPLKTLVTKSNKKFWDSEYGESDATGLSLAESIALDINQMGVSAFVYWQALDSGAWGLIQSNPGDNWIGTPNPKYYVMLQYSRHIRPGMTILSTDDSERFVVDFSITKL</sequence>
<evidence type="ECO:0000256" key="1">
    <source>
        <dbReference type="SAM" id="SignalP"/>
    </source>
</evidence>
<dbReference type="AlphaFoldDB" id="A0A2P4YHG1"/>
<gene>
    <name evidence="3" type="ORF">PHPALM_5404</name>
</gene>
<feature type="signal peptide" evidence="1">
    <location>
        <begin position="1"/>
        <end position="26"/>
    </location>
</feature>
<name>A0A2P4YHG1_9STRA</name>
<reference evidence="3 4" key="1">
    <citation type="journal article" date="2017" name="Genome Biol. Evol.">
        <title>Phytophthora megakarya and P. palmivora, closely related causal agents of cacao black pod rot, underwent increases in genome sizes and gene numbers by different mechanisms.</title>
        <authorList>
            <person name="Ali S.S."/>
            <person name="Shao J."/>
            <person name="Lary D.J."/>
            <person name="Kronmiller B."/>
            <person name="Shen D."/>
            <person name="Strem M.D."/>
            <person name="Amoako-Attah I."/>
            <person name="Akrofi A.Y."/>
            <person name="Begoude B.A."/>
            <person name="Ten Hoopen G.M."/>
            <person name="Coulibaly K."/>
            <person name="Kebe B.I."/>
            <person name="Melnick R.L."/>
            <person name="Guiltinan M.J."/>
            <person name="Tyler B.M."/>
            <person name="Meinhardt L.W."/>
            <person name="Bailey B.A."/>
        </authorList>
    </citation>
    <scope>NUCLEOTIDE SEQUENCE [LARGE SCALE GENOMIC DNA]</scope>
    <source>
        <strain evidence="4">sbr112.9</strain>
    </source>
</reference>
<dbReference type="GO" id="GO:0004553">
    <property type="term" value="F:hydrolase activity, hydrolyzing O-glycosyl compounds"/>
    <property type="evidence" value="ECO:0007669"/>
    <property type="project" value="InterPro"/>
</dbReference>
<dbReference type="InterPro" id="IPR039743">
    <property type="entry name" value="6GAL/EXGAL"/>
</dbReference>
<dbReference type="Pfam" id="PF02057">
    <property type="entry name" value="Glyco_hydro_59"/>
    <property type="match status" value="1"/>
</dbReference>
<organism evidence="3 4">
    <name type="scientific">Phytophthora palmivora</name>
    <dbReference type="NCBI Taxonomy" id="4796"/>
    <lineage>
        <taxon>Eukaryota</taxon>
        <taxon>Sar</taxon>
        <taxon>Stramenopiles</taxon>
        <taxon>Oomycota</taxon>
        <taxon>Peronosporomycetes</taxon>
        <taxon>Peronosporales</taxon>
        <taxon>Peronosporaceae</taxon>
        <taxon>Phytophthora</taxon>
    </lineage>
</organism>
<protein>
    <recommendedName>
        <fullName evidence="2">Glycosyl hydrolase family 59 catalytic domain-containing protein</fullName>
    </recommendedName>
</protein>
<dbReference type="SUPFAM" id="SSF51445">
    <property type="entry name" value="(Trans)glycosidases"/>
    <property type="match status" value="1"/>
</dbReference>
<feature type="domain" description="Glycosyl hydrolase family 59 catalytic" evidence="2">
    <location>
        <begin position="149"/>
        <end position="322"/>
    </location>
</feature>
<dbReference type="InterPro" id="IPR049161">
    <property type="entry name" value="GH59_cat"/>
</dbReference>
<evidence type="ECO:0000259" key="2">
    <source>
        <dbReference type="Pfam" id="PF02057"/>
    </source>
</evidence>
<keyword evidence="4" id="KW-1185">Reference proteome</keyword>
<evidence type="ECO:0000313" key="3">
    <source>
        <dbReference type="EMBL" id="POM77241.1"/>
    </source>
</evidence>
<accession>A0A2P4YHG1</accession>
<proteinExistence type="predicted"/>
<dbReference type="PANTHER" id="PTHR42767:SF1">
    <property type="entry name" value="ENDO-BETA-1,6-GALACTANASE-LIKE DOMAIN-CONTAINING PROTEIN"/>
    <property type="match status" value="1"/>
</dbReference>
<dbReference type="Proteomes" id="UP000237271">
    <property type="component" value="Unassembled WGS sequence"/>
</dbReference>
<dbReference type="InterPro" id="IPR017853">
    <property type="entry name" value="GH"/>
</dbReference>